<protein>
    <submittedName>
        <fullName evidence="9">ABC transporter permease</fullName>
    </submittedName>
</protein>
<comment type="caution">
    <text evidence="9">The sequence shown here is derived from an EMBL/GenBank/DDBJ whole genome shotgun (WGS) entry which is preliminary data.</text>
</comment>
<feature type="transmembrane region" description="Helical" evidence="7">
    <location>
        <begin position="408"/>
        <end position="429"/>
    </location>
</feature>
<evidence type="ECO:0000256" key="2">
    <source>
        <dbReference type="ARBA" id="ARBA00005236"/>
    </source>
</evidence>
<dbReference type="GO" id="GO:0098797">
    <property type="term" value="C:plasma membrane protein complex"/>
    <property type="evidence" value="ECO:0007669"/>
    <property type="project" value="TreeGrafter"/>
</dbReference>
<gene>
    <name evidence="9" type="ORF">DXB81_15045</name>
</gene>
<evidence type="ECO:0000256" key="6">
    <source>
        <dbReference type="ARBA" id="ARBA00023136"/>
    </source>
</evidence>
<evidence type="ECO:0000256" key="1">
    <source>
        <dbReference type="ARBA" id="ARBA00004651"/>
    </source>
</evidence>
<dbReference type="InterPro" id="IPR051447">
    <property type="entry name" value="Lipoprotein-release_system"/>
</dbReference>
<evidence type="ECO:0000256" key="4">
    <source>
        <dbReference type="ARBA" id="ARBA00022692"/>
    </source>
</evidence>
<dbReference type="Pfam" id="PF02687">
    <property type="entry name" value="FtsX"/>
    <property type="match status" value="2"/>
</dbReference>
<evidence type="ECO:0000256" key="7">
    <source>
        <dbReference type="SAM" id="Phobius"/>
    </source>
</evidence>
<comment type="similarity">
    <text evidence="2">Belongs to the ABC-4 integral membrane protein family. LolC/E subfamily.</text>
</comment>
<dbReference type="RefSeq" id="WP_117739566.1">
    <property type="nucleotide sequence ID" value="NZ_QSUB01000007.1"/>
</dbReference>
<feature type="transmembrane region" description="Helical" evidence="7">
    <location>
        <begin position="333"/>
        <end position="351"/>
    </location>
</feature>
<feature type="domain" description="ABC3 transporter permease C-terminal" evidence="8">
    <location>
        <begin position="255"/>
        <end position="353"/>
    </location>
</feature>
<keyword evidence="6 7" id="KW-0472">Membrane</keyword>
<feature type="transmembrane region" description="Helical" evidence="7">
    <location>
        <begin position="675"/>
        <end position="697"/>
    </location>
</feature>
<proteinExistence type="inferred from homology"/>
<reference evidence="9 10" key="1">
    <citation type="submission" date="2018-08" db="EMBL/GenBank/DDBJ databases">
        <title>A genome reference for cultivated species of the human gut microbiota.</title>
        <authorList>
            <person name="Zou Y."/>
            <person name="Xue W."/>
            <person name="Luo G."/>
        </authorList>
    </citation>
    <scope>NUCLEOTIDE SEQUENCE [LARGE SCALE GENOMIC DNA]</scope>
    <source>
        <strain evidence="9 10">OM06-11AA</strain>
    </source>
</reference>
<dbReference type="AlphaFoldDB" id="A0A3E5A383"/>
<keyword evidence="4 7" id="KW-0812">Transmembrane</keyword>
<feature type="transmembrane region" description="Helical" evidence="7">
    <location>
        <begin position="718"/>
        <end position="744"/>
    </location>
</feature>
<evidence type="ECO:0000313" key="9">
    <source>
        <dbReference type="EMBL" id="RGN02961.1"/>
    </source>
</evidence>
<dbReference type="PANTHER" id="PTHR30489:SF0">
    <property type="entry name" value="LIPOPROTEIN-RELEASING SYSTEM TRANSMEMBRANE PROTEIN LOLE"/>
    <property type="match status" value="1"/>
</dbReference>
<dbReference type="Proteomes" id="UP000261222">
    <property type="component" value="Unassembled WGS sequence"/>
</dbReference>
<dbReference type="InterPro" id="IPR003838">
    <property type="entry name" value="ABC3_permease_C"/>
</dbReference>
<evidence type="ECO:0000259" key="8">
    <source>
        <dbReference type="Pfam" id="PF02687"/>
    </source>
</evidence>
<accession>A0A3E5A383</accession>
<sequence length="802" mass="89139">MNNKKITAKMISLMSKQSLKSSRMRNIFVMITIVLAAALLMAISMYAVGQQEDNQRRLSHAQEVGYYNLTNEQVETLKDDERIAYQIQVKMGTTSEMDGFEVIPYYVSELSDKIQIGELESGKLPVQENEIAVQGAMLKKMGIDASIGSQITLNFYDGNTETFTVTGLLKGGENAKQFAAFFSQSYAESGSQLKDESYEVYAKLYGATTMRSEDCKEAMYLIGSDAGIERKYVSPSKAFLDSLSVDTQDVLKYGLIGIVILLACILVIYGVFYLSVIGKIHQFGQLRTIGMTKKQMKKLVSKEGRRLFLYASPIGILIGGIAGYFIIPSGFSIINTLIMAVVVFAVIYVITMISVHKPAKLAAAVSPMEALRYTAQDDMKKTANNKMCRSLTPLGLGMMNFSKNKKKAVITMLSLALGGILFMTAATFMTSFDKDNYARQGIWKEAEFHIKYSDAAVELNENGMSGMQAQTPITEQMVEDISAIDGVEKVEELKSLGVSFDFPQQDEYDNNDYIYPMNKEETTEIKKYIEEGTADYDKLMSGDYVLVADNTNVQEIYGWQFCVGDTLTLHYYDGNKMAEKEVTVLGLLNEQYTLDNSSLDGWFVMPEEAVKKFVPYESLNAHLLISVDTEKESTVGAALNEMISQRAELSLEAYADRKVAYAQTANTIFGTISGLAIFIMMFSILSMMNTLITNIVTRKQELAMLESIGMSKGQIRKMLLGESLLLVFVAVAVTMTIGTLLGYVLTHLLYNGGAFYISFKFPTVFVLAYTLVLIAVPLLITLVSMHSFSKEALVERLRGMEN</sequence>
<dbReference type="EMBL" id="QSUB01000007">
    <property type="protein sequence ID" value="RGN02961.1"/>
    <property type="molecule type" value="Genomic_DNA"/>
</dbReference>
<feature type="domain" description="ABC3 transporter permease C-terminal" evidence="8">
    <location>
        <begin position="675"/>
        <end position="785"/>
    </location>
</feature>
<keyword evidence="5 7" id="KW-1133">Transmembrane helix</keyword>
<evidence type="ECO:0000313" key="10">
    <source>
        <dbReference type="Proteomes" id="UP000261222"/>
    </source>
</evidence>
<feature type="transmembrane region" description="Helical" evidence="7">
    <location>
        <begin position="253"/>
        <end position="277"/>
    </location>
</feature>
<feature type="transmembrane region" description="Helical" evidence="7">
    <location>
        <begin position="307"/>
        <end position="327"/>
    </location>
</feature>
<keyword evidence="3" id="KW-1003">Cell membrane</keyword>
<dbReference type="GO" id="GO:0044874">
    <property type="term" value="P:lipoprotein localization to outer membrane"/>
    <property type="evidence" value="ECO:0007669"/>
    <property type="project" value="TreeGrafter"/>
</dbReference>
<name>A0A3E5A383_9FIRM</name>
<organism evidence="9 10">
    <name type="scientific">Blautia obeum</name>
    <dbReference type="NCBI Taxonomy" id="40520"/>
    <lineage>
        <taxon>Bacteria</taxon>
        <taxon>Bacillati</taxon>
        <taxon>Bacillota</taxon>
        <taxon>Clostridia</taxon>
        <taxon>Lachnospirales</taxon>
        <taxon>Lachnospiraceae</taxon>
        <taxon>Blautia</taxon>
    </lineage>
</organism>
<dbReference type="PANTHER" id="PTHR30489">
    <property type="entry name" value="LIPOPROTEIN-RELEASING SYSTEM TRANSMEMBRANE PROTEIN LOLE"/>
    <property type="match status" value="1"/>
</dbReference>
<evidence type="ECO:0000256" key="3">
    <source>
        <dbReference type="ARBA" id="ARBA00022475"/>
    </source>
</evidence>
<comment type="subcellular location">
    <subcellularLocation>
        <location evidence="1">Cell membrane</location>
        <topology evidence="1">Multi-pass membrane protein</topology>
    </subcellularLocation>
</comment>
<evidence type="ECO:0000256" key="5">
    <source>
        <dbReference type="ARBA" id="ARBA00022989"/>
    </source>
</evidence>
<feature type="transmembrane region" description="Helical" evidence="7">
    <location>
        <begin position="764"/>
        <end position="788"/>
    </location>
</feature>